<dbReference type="PATRIC" id="fig|1423810.4.peg.1470"/>
<keyword evidence="1" id="KW-0812">Transmembrane</keyword>
<protein>
    <submittedName>
        <fullName evidence="2">Uncharacterized protein</fullName>
    </submittedName>
</protein>
<gene>
    <name evidence="2" type="ORF">FD19_GL001431</name>
</gene>
<comment type="caution">
    <text evidence="2">The sequence shown here is derived from an EMBL/GenBank/DDBJ whole genome shotgun (WGS) entry which is preliminary data.</text>
</comment>
<evidence type="ECO:0000313" key="2">
    <source>
        <dbReference type="EMBL" id="KRM87273.1"/>
    </source>
</evidence>
<keyword evidence="1" id="KW-1133">Transmembrane helix</keyword>
<evidence type="ECO:0000256" key="1">
    <source>
        <dbReference type="SAM" id="Phobius"/>
    </source>
</evidence>
<reference evidence="2 3" key="1">
    <citation type="journal article" date="2015" name="Genome Announc.">
        <title>Expanding the biotechnology potential of lactobacilli through comparative genomics of 213 strains and associated genera.</title>
        <authorList>
            <person name="Sun Z."/>
            <person name="Harris H.M."/>
            <person name="McCann A."/>
            <person name="Guo C."/>
            <person name="Argimon S."/>
            <person name="Zhang W."/>
            <person name="Yang X."/>
            <person name="Jeffery I.B."/>
            <person name="Cooney J.C."/>
            <person name="Kagawa T.F."/>
            <person name="Liu W."/>
            <person name="Song Y."/>
            <person name="Salvetti E."/>
            <person name="Wrobel A."/>
            <person name="Rasinkangas P."/>
            <person name="Parkhill J."/>
            <person name="Rea M.C."/>
            <person name="O'Sullivan O."/>
            <person name="Ritari J."/>
            <person name="Douillard F.P."/>
            <person name="Paul Ross R."/>
            <person name="Yang R."/>
            <person name="Briner A.E."/>
            <person name="Felis G.E."/>
            <person name="de Vos W.M."/>
            <person name="Barrangou R."/>
            <person name="Klaenhammer T.R."/>
            <person name="Caufield P.W."/>
            <person name="Cui Y."/>
            <person name="Zhang H."/>
            <person name="O'Toole P.W."/>
        </authorList>
    </citation>
    <scope>NUCLEOTIDE SEQUENCE [LARGE SCALE GENOMIC DNA]</scope>
    <source>
        <strain evidence="2 3">DSM 22698</strain>
    </source>
</reference>
<dbReference type="RefSeq" id="WP_156321890.1">
    <property type="nucleotide sequence ID" value="NZ_AYZK01000003.1"/>
</dbReference>
<accession>A0A0R2CFR3</accession>
<organism evidence="2 3">
    <name type="scientific">Lacticaseibacillus thailandensis DSM 22698 = JCM 13996</name>
    <dbReference type="NCBI Taxonomy" id="1423810"/>
    <lineage>
        <taxon>Bacteria</taxon>
        <taxon>Bacillati</taxon>
        <taxon>Bacillota</taxon>
        <taxon>Bacilli</taxon>
        <taxon>Lactobacillales</taxon>
        <taxon>Lactobacillaceae</taxon>
        <taxon>Lacticaseibacillus</taxon>
    </lineage>
</organism>
<proteinExistence type="predicted"/>
<keyword evidence="3" id="KW-1185">Reference proteome</keyword>
<feature type="transmembrane region" description="Helical" evidence="1">
    <location>
        <begin position="31"/>
        <end position="50"/>
    </location>
</feature>
<dbReference type="Proteomes" id="UP000051789">
    <property type="component" value="Unassembled WGS sequence"/>
</dbReference>
<dbReference type="AlphaFoldDB" id="A0A0R2CFR3"/>
<evidence type="ECO:0000313" key="3">
    <source>
        <dbReference type="Proteomes" id="UP000051789"/>
    </source>
</evidence>
<sequence length="58" mass="6504">MQLRRVVGVIGMLLGLSLILGSSMGVKDQVAFFIMDALGLVVFLWGHQIWRSGRHKKH</sequence>
<keyword evidence="1" id="KW-0472">Membrane</keyword>
<name>A0A0R2CFR3_9LACO</name>
<dbReference type="EMBL" id="AYZK01000003">
    <property type="protein sequence ID" value="KRM87273.1"/>
    <property type="molecule type" value="Genomic_DNA"/>
</dbReference>